<evidence type="ECO:0000256" key="4">
    <source>
        <dbReference type="PROSITE-ProRule" id="PRU00024"/>
    </source>
</evidence>
<evidence type="ECO:0000313" key="9">
    <source>
        <dbReference type="EMBL" id="VDH97867.1"/>
    </source>
</evidence>
<dbReference type="InterPro" id="IPR017907">
    <property type="entry name" value="Znf_RING_CS"/>
</dbReference>
<dbReference type="InterPro" id="IPR047153">
    <property type="entry name" value="TRIM45/56/19-like"/>
</dbReference>
<dbReference type="SUPFAM" id="SSF57845">
    <property type="entry name" value="B-box zinc-binding domain"/>
    <property type="match status" value="1"/>
</dbReference>
<dbReference type="Gene3D" id="3.30.40.10">
    <property type="entry name" value="Zinc/RING finger domain, C3HC4 (zinc finger)"/>
    <property type="match status" value="1"/>
</dbReference>
<dbReference type="EMBL" id="UYJE01000947">
    <property type="protein sequence ID" value="VDH97867.1"/>
    <property type="molecule type" value="Genomic_DNA"/>
</dbReference>
<accession>A0A8B6BYE7</accession>
<dbReference type="PANTHER" id="PTHR25462">
    <property type="entry name" value="BONUS, ISOFORM C-RELATED"/>
    <property type="match status" value="1"/>
</dbReference>
<dbReference type="InterPro" id="IPR013320">
    <property type="entry name" value="ConA-like_dom_sf"/>
</dbReference>
<feature type="domain" description="B box-type" evidence="8">
    <location>
        <begin position="195"/>
        <end position="239"/>
    </location>
</feature>
<evidence type="ECO:0000256" key="3">
    <source>
        <dbReference type="ARBA" id="ARBA00022833"/>
    </source>
</evidence>
<dbReference type="CDD" id="cd19756">
    <property type="entry name" value="Bbox2"/>
    <property type="match status" value="1"/>
</dbReference>
<dbReference type="InterPro" id="IPR027370">
    <property type="entry name" value="Znf-RING_euk"/>
</dbReference>
<protein>
    <submittedName>
        <fullName evidence="9">Uncharacterized protein</fullName>
    </submittedName>
</protein>
<dbReference type="GO" id="GO:0008270">
    <property type="term" value="F:zinc ion binding"/>
    <property type="evidence" value="ECO:0007669"/>
    <property type="project" value="UniProtKB-KW"/>
</dbReference>
<dbReference type="Pfam" id="PF22586">
    <property type="entry name" value="ANCHR-like_BBOX"/>
    <property type="match status" value="1"/>
</dbReference>
<dbReference type="SUPFAM" id="SSF57850">
    <property type="entry name" value="RING/U-box"/>
    <property type="match status" value="1"/>
</dbReference>
<dbReference type="Pfam" id="PF13445">
    <property type="entry name" value="zf-RING_UBOX"/>
    <property type="match status" value="1"/>
</dbReference>
<dbReference type="SUPFAM" id="SSF49899">
    <property type="entry name" value="Concanavalin A-like lectins/glucanases"/>
    <property type="match status" value="1"/>
</dbReference>
<feature type="coiled-coil region" evidence="5">
    <location>
        <begin position="257"/>
        <end position="284"/>
    </location>
</feature>
<feature type="region of interest" description="Disordered" evidence="6">
    <location>
        <begin position="1"/>
        <end position="21"/>
    </location>
</feature>
<feature type="domain" description="RING-type" evidence="7">
    <location>
        <begin position="30"/>
        <end position="75"/>
    </location>
</feature>
<evidence type="ECO:0000259" key="7">
    <source>
        <dbReference type="PROSITE" id="PS50089"/>
    </source>
</evidence>
<dbReference type="GO" id="GO:0061630">
    <property type="term" value="F:ubiquitin protein ligase activity"/>
    <property type="evidence" value="ECO:0007669"/>
    <property type="project" value="TreeGrafter"/>
</dbReference>
<keyword evidence="3" id="KW-0862">Zinc</keyword>
<dbReference type="PROSITE" id="PS00518">
    <property type="entry name" value="ZF_RING_1"/>
    <property type="match status" value="1"/>
</dbReference>
<dbReference type="OrthoDB" id="6156957at2759"/>
<dbReference type="Proteomes" id="UP000596742">
    <property type="component" value="Unassembled WGS sequence"/>
</dbReference>
<reference evidence="9" key="1">
    <citation type="submission" date="2018-11" db="EMBL/GenBank/DDBJ databases">
        <authorList>
            <person name="Alioto T."/>
            <person name="Alioto T."/>
        </authorList>
    </citation>
    <scope>NUCLEOTIDE SEQUENCE</scope>
</reference>
<sequence>MSEKLQNISISSQHSSKDEPYNRMEEELTCPVCLELYADPLMLPCSHSLCKKCLEDIIQSRVKSGQEGLDCPSCRKKHQVSKEQLTNLPKNLALENIVFRFQEIQSASLSQFKSNSLSLNSSLGSQSSDRDSPVFAEDVNELCGLCDGKSPNKATWFCEQCSVLYCERCLEKFHPRRGTLCHHRIRKPSHMEGESKPAFCEDHTTEQATVFCDQCKVLVCHLCLCDGLGKHTGHKVLARESACQQVKETVESTKKSLESMSTVVQDQSQKMEDLSEELEDVHRQACQKVENQYRRLLEDTTSALRQQKQALIQSLTSAKSKSVSQLHNHLDVNSKTSKQVEDLLESCKKILDEDHTKGLLSRATEIPPLTEQTQEIEDCLQKSRTHYCELVRSCSIQQDLKRAVTKFRSASMSCLQTMATDEPGKCQSIIPLIKSPSSAGKEAPRVQNKCLTTWGFNSTSFTAESLDSNSLWSVTIEKNSSHVGDTKSGYLFGVGIASDQLGNKELVGMNGKSYGIACSNGNLVYCHNSKIEQLMPLDGLPLSITVCVTNDQSESVILSFTITNSSWGDTLSCKKVLMDFIHGDPIYPVFTVSQRVKMQFPTHV</sequence>
<dbReference type="InterPro" id="IPR000315">
    <property type="entry name" value="Znf_B-box"/>
</dbReference>
<evidence type="ECO:0000256" key="1">
    <source>
        <dbReference type="ARBA" id="ARBA00022723"/>
    </source>
</evidence>
<dbReference type="Pfam" id="PF00643">
    <property type="entry name" value="zf-B_box"/>
    <property type="match status" value="1"/>
</dbReference>
<dbReference type="AlphaFoldDB" id="A0A8B6BYE7"/>
<name>A0A8B6BYE7_MYTGA</name>
<feature type="compositionally biased region" description="Polar residues" evidence="6">
    <location>
        <begin position="1"/>
        <end position="14"/>
    </location>
</feature>
<proteinExistence type="predicted"/>
<dbReference type="Gene3D" id="4.10.830.40">
    <property type="match status" value="1"/>
</dbReference>
<dbReference type="Gene3D" id="3.30.160.60">
    <property type="entry name" value="Classic Zinc Finger"/>
    <property type="match status" value="1"/>
</dbReference>
<evidence type="ECO:0000256" key="2">
    <source>
        <dbReference type="ARBA" id="ARBA00022771"/>
    </source>
</evidence>
<organism evidence="9 10">
    <name type="scientific">Mytilus galloprovincialis</name>
    <name type="common">Mediterranean mussel</name>
    <dbReference type="NCBI Taxonomy" id="29158"/>
    <lineage>
        <taxon>Eukaryota</taxon>
        <taxon>Metazoa</taxon>
        <taxon>Spiralia</taxon>
        <taxon>Lophotrochozoa</taxon>
        <taxon>Mollusca</taxon>
        <taxon>Bivalvia</taxon>
        <taxon>Autobranchia</taxon>
        <taxon>Pteriomorphia</taxon>
        <taxon>Mytilida</taxon>
        <taxon>Mytiloidea</taxon>
        <taxon>Mytilidae</taxon>
        <taxon>Mytilinae</taxon>
        <taxon>Mytilus</taxon>
    </lineage>
</organism>
<dbReference type="InterPro" id="IPR013083">
    <property type="entry name" value="Znf_RING/FYVE/PHD"/>
</dbReference>
<dbReference type="PROSITE" id="PS50089">
    <property type="entry name" value="ZF_RING_2"/>
    <property type="match status" value="1"/>
</dbReference>
<dbReference type="InterPro" id="IPR001841">
    <property type="entry name" value="Znf_RING"/>
</dbReference>
<keyword evidence="5" id="KW-0175">Coiled coil</keyword>
<feature type="domain" description="B box-type" evidence="8">
    <location>
        <begin position="145"/>
        <end position="188"/>
    </location>
</feature>
<dbReference type="PROSITE" id="PS50119">
    <property type="entry name" value="ZF_BBOX"/>
    <property type="match status" value="2"/>
</dbReference>
<dbReference type="PANTHER" id="PTHR25462:SF306">
    <property type="entry name" value="TRIPARTITE MOTIF CONTAINING 9"/>
    <property type="match status" value="1"/>
</dbReference>
<evidence type="ECO:0000259" key="8">
    <source>
        <dbReference type="PROSITE" id="PS50119"/>
    </source>
</evidence>
<comment type="caution">
    <text evidence="9">The sequence shown here is derived from an EMBL/GenBank/DDBJ whole genome shotgun (WGS) entry which is preliminary data.</text>
</comment>
<keyword evidence="2 4" id="KW-0863">Zinc-finger</keyword>
<keyword evidence="10" id="KW-1185">Reference proteome</keyword>
<evidence type="ECO:0000256" key="5">
    <source>
        <dbReference type="SAM" id="Coils"/>
    </source>
</evidence>
<keyword evidence="1" id="KW-0479">Metal-binding</keyword>
<evidence type="ECO:0000313" key="10">
    <source>
        <dbReference type="Proteomes" id="UP000596742"/>
    </source>
</evidence>
<gene>
    <name evidence="9" type="ORF">MGAL_10B083735</name>
</gene>
<dbReference type="SMART" id="SM00184">
    <property type="entry name" value="RING"/>
    <property type="match status" value="1"/>
</dbReference>
<evidence type="ECO:0000256" key="6">
    <source>
        <dbReference type="SAM" id="MobiDB-lite"/>
    </source>
</evidence>
<dbReference type="SMART" id="SM00336">
    <property type="entry name" value="BBOX"/>
    <property type="match status" value="2"/>
</dbReference>